<dbReference type="EMBL" id="JBEPAZ010000094">
    <property type="protein sequence ID" value="MER6434263.1"/>
    <property type="molecule type" value="Genomic_DNA"/>
</dbReference>
<keyword evidence="1" id="KW-0472">Membrane</keyword>
<keyword evidence="1" id="KW-0812">Transmembrane</keyword>
<reference evidence="2 3" key="1">
    <citation type="submission" date="2024-06" db="EMBL/GenBank/DDBJ databases">
        <title>The Natural Products Discovery Center: Release of the First 8490 Sequenced Strains for Exploring Actinobacteria Biosynthetic Diversity.</title>
        <authorList>
            <person name="Kalkreuter E."/>
            <person name="Kautsar S.A."/>
            <person name="Yang D."/>
            <person name="Bader C.D."/>
            <person name="Teijaro C.N."/>
            <person name="Fluegel L."/>
            <person name="Davis C.M."/>
            <person name="Simpson J.R."/>
            <person name="Lauterbach L."/>
            <person name="Steele A.D."/>
            <person name="Gui C."/>
            <person name="Meng S."/>
            <person name="Li G."/>
            <person name="Viehrig K."/>
            <person name="Ye F."/>
            <person name="Su P."/>
            <person name="Kiefer A.F."/>
            <person name="Nichols A."/>
            <person name="Cepeda A.J."/>
            <person name="Yan W."/>
            <person name="Fan B."/>
            <person name="Jiang Y."/>
            <person name="Adhikari A."/>
            <person name="Zheng C.-J."/>
            <person name="Schuster L."/>
            <person name="Cowan T.M."/>
            <person name="Smanski M.J."/>
            <person name="Chevrette M.G."/>
            <person name="De Carvalho L.P.S."/>
            <person name="Shen B."/>
        </authorList>
    </citation>
    <scope>NUCLEOTIDE SEQUENCE [LARGE SCALE GENOMIC DNA]</scope>
    <source>
        <strain evidence="2 3">NPDC001166</strain>
    </source>
</reference>
<name>A0ABV1UKJ8_9ACTN</name>
<evidence type="ECO:0000313" key="2">
    <source>
        <dbReference type="EMBL" id="MER6434263.1"/>
    </source>
</evidence>
<comment type="caution">
    <text evidence="2">The sequence shown here is derived from an EMBL/GenBank/DDBJ whole genome shotgun (WGS) entry which is preliminary data.</text>
</comment>
<feature type="transmembrane region" description="Helical" evidence="1">
    <location>
        <begin position="43"/>
        <end position="66"/>
    </location>
</feature>
<accession>A0ABV1UKJ8</accession>
<proteinExistence type="predicted"/>
<protein>
    <submittedName>
        <fullName evidence="2">Uncharacterized protein</fullName>
    </submittedName>
</protein>
<keyword evidence="1" id="KW-1133">Transmembrane helix</keyword>
<evidence type="ECO:0000313" key="3">
    <source>
        <dbReference type="Proteomes" id="UP001470023"/>
    </source>
</evidence>
<evidence type="ECO:0000256" key="1">
    <source>
        <dbReference type="SAM" id="Phobius"/>
    </source>
</evidence>
<organism evidence="2 3">
    <name type="scientific">Streptomyces sp. 900105245</name>
    <dbReference type="NCBI Taxonomy" id="3154379"/>
    <lineage>
        <taxon>Bacteria</taxon>
        <taxon>Bacillati</taxon>
        <taxon>Actinomycetota</taxon>
        <taxon>Actinomycetes</taxon>
        <taxon>Kitasatosporales</taxon>
        <taxon>Streptomycetaceae</taxon>
        <taxon>Streptomyces</taxon>
    </lineage>
</organism>
<dbReference type="RefSeq" id="WP_352066127.1">
    <property type="nucleotide sequence ID" value="NZ_JBEPAZ010000094.1"/>
</dbReference>
<gene>
    <name evidence="2" type="ORF">ABT272_42365</name>
</gene>
<keyword evidence="3" id="KW-1185">Reference proteome</keyword>
<sequence length="234" mass="24706">MTSWSEAEELRHALTDAYGTVPSAAPLAAIKQAGRKKRARRRIAVLSTGLGLLAAPLSIAAFHLAAPEPTVTPGVVSNPTPVPDVRVVAPGERVQVKPGLELWLTKDGKHWSDPEVKNQFDSATSGKQPSGVSTRWQSSVTTGTFLSGVFTDKGEVSRVVVRTRDGEITGTVVTLASQPGWSAWYATSPATPAQTQTKVTGGRMDCYVRSVTVYDASGTIIAQSVVPTGKATTH</sequence>
<dbReference type="Proteomes" id="UP001470023">
    <property type="component" value="Unassembled WGS sequence"/>
</dbReference>